<dbReference type="KEGG" id="tnu:BD01_0312"/>
<reference evidence="1 2" key="1">
    <citation type="submission" date="2014-02" db="EMBL/GenBank/DDBJ databases">
        <title>Genome Sequence of an Hyperthermophilic Archaeon, Thermococcus nautili 30-1, producing viral vesicles.</title>
        <authorList>
            <person name="Oberto J."/>
            <person name="Gaudin M."/>
            <person name="Cossu M."/>
            <person name="Gorlas A."/>
            <person name="Slesarev A."/>
            <person name="Marguet E."/>
            <person name="Forterre P."/>
        </authorList>
    </citation>
    <scope>NUCLEOTIDE SEQUENCE [LARGE SCALE GENOMIC DNA]</scope>
    <source>
        <strain evidence="1 2">30-1</strain>
    </source>
</reference>
<keyword evidence="2" id="KW-1185">Reference proteome</keyword>
<dbReference type="Pfam" id="PF10049">
    <property type="entry name" value="DUF2283"/>
    <property type="match status" value="1"/>
</dbReference>
<dbReference type="HOGENOM" id="CLU_166740_2_0_2"/>
<dbReference type="OrthoDB" id="371681at2157"/>
<dbReference type="GeneID" id="24959202"/>
<evidence type="ECO:0000313" key="2">
    <source>
        <dbReference type="Proteomes" id="UP000019434"/>
    </source>
</evidence>
<dbReference type="PANTHER" id="PTHR37029:SF1">
    <property type="entry name" value="SSR1768 PROTEIN"/>
    <property type="match status" value="1"/>
</dbReference>
<accession>W8PII8</accession>
<dbReference type="InterPro" id="IPR019270">
    <property type="entry name" value="DUF2283"/>
</dbReference>
<evidence type="ECO:0008006" key="3">
    <source>
        <dbReference type="Google" id="ProtNLM"/>
    </source>
</evidence>
<name>W8PII8_9EURY</name>
<dbReference type="EMBL" id="CP007264">
    <property type="protein sequence ID" value="AHL21939.1"/>
    <property type="molecule type" value="Genomic_DNA"/>
</dbReference>
<dbReference type="STRING" id="195522.BD01_0312"/>
<sequence>MAQSVRYDPDVDILYVQLSKKKPVDADMKGDVVIDLDENGEVVGFEIWRARELILPEFMKFIEKIKAERAHVEG</sequence>
<gene>
    <name evidence="1" type="ORF">BD01_0312</name>
</gene>
<dbReference type="AlphaFoldDB" id="W8PII8"/>
<dbReference type="eggNOG" id="arCOG02270">
    <property type="taxonomic scope" value="Archaea"/>
</dbReference>
<evidence type="ECO:0000313" key="1">
    <source>
        <dbReference type="EMBL" id="AHL21939.1"/>
    </source>
</evidence>
<protein>
    <recommendedName>
        <fullName evidence="3">DUF2283 domain-containing protein</fullName>
    </recommendedName>
</protein>
<proteinExistence type="predicted"/>
<dbReference type="Proteomes" id="UP000019434">
    <property type="component" value="Chromosome"/>
</dbReference>
<dbReference type="PANTHER" id="PTHR37029">
    <property type="entry name" value="SSR1768 PROTEIN"/>
    <property type="match status" value="1"/>
</dbReference>
<organism evidence="1 2">
    <name type="scientific">Thermococcus nautili</name>
    <dbReference type="NCBI Taxonomy" id="195522"/>
    <lineage>
        <taxon>Archaea</taxon>
        <taxon>Methanobacteriati</taxon>
        <taxon>Methanobacteriota</taxon>
        <taxon>Thermococci</taxon>
        <taxon>Thermococcales</taxon>
        <taxon>Thermococcaceae</taxon>
        <taxon>Thermococcus</taxon>
    </lineage>
</organism>
<dbReference type="RefSeq" id="WP_042689218.1">
    <property type="nucleotide sequence ID" value="NZ_CP007264.1"/>
</dbReference>